<sequence length="207" mass="22224">MALCCQLRIHHPLRTIILDGIGISRESTSAIQQIVELDDMATGMIQGHPSSPTQIEPILDHGARGVKRGARRLPGGGARGGRALAPPHSGRRGQVNPGRRAKRGEGSGGREREDHGDPFDNPDLDMPSLSLVLTPPAQSHPGGLGTSYAPLPPSLSNNTTVDDEDDEIDHSDEDYVVSSETELDDNNDTKEEELQTPVNPIKENKLA</sequence>
<organism evidence="1 2">
    <name type="scientific">Catharanthus roseus</name>
    <name type="common">Madagascar periwinkle</name>
    <name type="synonym">Vinca rosea</name>
    <dbReference type="NCBI Taxonomy" id="4058"/>
    <lineage>
        <taxon>Eukaryota</taxon>
        <taxon>Viridiplantae</taxon>
        <taxon>Streptophyta</taxon>
        <taxon>Embryophyta</taxon>
        <taxon>Tracheophyta</taxon>
        <taxon>Spermatophyta</taxon>
        <taxon>Magnoliopsida</taxon>
        <taxon>eudicotyledons</taxon>
        <taxon>Gunneridae</taxon>
        <taxon>Pentapetalae</taxon>
        <taxon>asterids</taxon>
        <taxon>lamiids</taxon>
        <taxon>Gentianales</taxon>
        <taxon>Apocynaceae</taxon>
        <taxon>Rauvolfioideae</taxon>
        <taxon>Vinceae</taxon>
        <taxon>Catharanthinae</taxon>
        <taxon>Catharanthus</taxon>
    </lineage>
</organism>
<comment type="caution">
    <text evidence="1">The sequence shown here is derived from an EMBL/GenBank/DDBJ whole genome shotgun (WGS) entry which is preliminary data.</text>
</comment>
<accession>A0ACC0AGR8</accession>
<protein>
    <submittedName>
        <fullName evidence="1">Uncharacterized protein</fullName>
    </submittedName>
</protein>
<proteinExistence type="predicted"/>
<dbReference type="EMBL" id="CM044706">
    <property type="protein sequence ID" value="KAI5659369.1"/>
    <property type="molecule type" value="Genomic_DNA"/>
</dbReference>
<evidence type="ECO:0000313" key="1">
    <source>
        <dbReference type="EMBL" id="KAI5659369.1"/>
    </source>
</evidence>
<reference evidence="2" key="1">
    <citation type="journal article" date="2023" name="Nat. Plants">
        <title>Single-cell RNA sequencing provides a high-resolution roadmap for understanding the multicellular compartmentation of specialized metabolism.</title>
        <authorList>
            <person name="Sun S."/>
            <person name="Shen X."/>
            <person name="Li Y."/>
            <person name="Li Y."/>
            <person name="Wang S."/>
            <person name="Li R."/>
            <person name="Zhang H."/>
            <person name="Shen G."/>
            <person name="Guo B."/>
            <person name="Wei J."/>
            <person name="Xu J."/>
            <person name="St-Pierre B."/>
            <person name="Chen S."/>
            <person name="Sun C."/>
        </authorList>
    </citation>
    <scope>NUCLEOTIDE SEQUENCE [LARGE SCALE GENOMIC DNA]</scope>
</reference>
<dbReference type="Proteomes" id="UP001060085">
    <property type="component" value="Linkage Group LG06"/>
</dbReference>
<evidence type="ECO:0000313" key="2">
    <source>
        <dbReference type="Proteomes" id="UP001060085"/>
    </source>
</evidence>
<keyword evidence="2" id="KW-1185">Reference proteome</keyword>
<name>A0ACC0AGR8_CATRO</name>
<gene>
    <name evidence="1" type="ORF">M9H77_28162</name>
</gene>